<dbReference type="Proteomes" id="UP001596296">
    <property type="component" value="Unassembled WGS sequence"/>
</dbReference>
<keyword evidence="2" id="KW-1185">Reference proteome</keyword>
<reference evidence="1 2" key="1">
    <citation type="journal article" date="2019" name="Int. J. Syst. Evol. Microbiol.">
        <title>The Global Catalogue of Microorganisms (GCM) 10K type strain sequencing project: providing services to taxonomists for standard genome sequencing and annotation.</title>
        <authorList>
            <consortium name="The Broad Institute Genomics Platform"/>
            <consortium name="The Broad Institute Genome Sequencing Center for Infectious Disease"/>
            <person name="Wu L."/>
            <person name="Ma J."/>
        </authorList>
    </citation>
    <scope>NUCLEOTIDE SEQUENCE [LARGE SCALE GENOMIC DNA]</scope>
    <source>
        <strain evidence="1 2">SKJ47</strain>
    </source>
</reference>
<dbReference type="EMBL" id="JBHSXL010000002">
    <property type="protein sequence ID" value="MFC6891518.1"/>
    <property type="molecule type" value="Genomic_DNA"/>
</dbReference>
<evidence type="ECO:0000313" key="1">
    <source>
        <dbReference type="EMBL" id="MFC6891518.1"/>
    </source>
</evidence>
<evidence type="ECO:0008006" key="3">
    <source>
        <dbReference type="Google" id="ProtNLM"/>
    </source>
</evidence>
<comment type="caution">
    <text evidence="1">The sequence shown here is derived from an EMBL/GenBank/DDBJ whole genome shotgun (WGS) entry which is preliminary data.</text>
</comment>
<accession>A0ABD5UQP0</accession>
<gene>
    <name evidence="1" type="ORF">ACFQE9_02630</name>
</gene>
<dbReference type="AlphaFoldDB" id="A0ABD5UQP0"/>
<protein>
    <recommendedName>
        <fullName evidence="3">IPT/TIG domain-containing protein</fullName>
    </recommendedName>
</protein>
<name>A0ABD5UQP0_9EURY</name>
<organism evidence="1 2">
    <name type="scientific">Halopenitus salinus</name>
    <dbReference type="NCBI Taxonomy" id="1198295"/>
    <lineage>
        <taxon>Archaea</taxon>
        <taxon>Methanobacteriati</taxon>
        <taxon>Methanobacteriota</taxon>
        <taxon>Stenosarchaea group</taxon>
        <taxon>Halobacteria</taxon>
        <taxon>Halobacteriales</taxon>
        <taxon>Haloferacaceae</taxon>
        <taxon>Halopenitus</taxon>
    </lineage>
</organism>
<sequence length="277" mass="31016">MGHDVTMSIPDAAEIYGLDSEAYGNIRESYIFLWNLLVGIGGLEIKGSDDDLDISHPPDDTVTVKSDSVFKIKGVGFEAGQSAGPIDICFKPDLTITGVEFDGRRFPVIESSATAVTYLKVDERGRADIEYQSESNRQPAKVLSAFHYDFEMDTKERHPIFHTQYEPSSIELGILAEDYDITNQSQVTNSVPNHPRIPTAPLDFTGVLCMLIHEHVEEFDSAWPNGTLNAVKRLPTFPPWCFRPNPMCDGALVPEWWYFAARNQTQFPEEIVEGRGI</sequence>
<proteinExistence type="predicted"/>
<dbReference type="RefSeq" id="WP_379739854.1">
    <property type="nucleotide sequence ID" value="NZ_JBHSVN010000002.1"/>
</dbReference>
<evidence type="ECO:0000313" key="2">
    <source>
        <dbReference type="Proteomes" id="UP001596296"/>
    </source>
</evidence>